<name>A0A7G5IIH0_9SPHN</name>
<dbReference type="KEGG" id="sand:H3309_01225"/>
<reference evidence="1 2" key="1">
    <citation type="submission" date="2020-07" db="EMBL/GenBank/DDBJ databases">
        <title>Complete genome sequence for Sandaracinobacter sp. M6.</title>
        <authorList>
            <person name="Tang Y."/>
            <person name="Liu Q."/>
            <person name="Guo Z."/>
            <person name="Lei P."/>
            <person name="Huang B."/>
        </authorList>
    </citation>
    <scope>NUCLEOTIDE SEQUENCE [LARGE SCALE GENOMIC DNA]</scope>
    <source>
        <strain evidence="1 2">M6</strain>
    </source>
</reference>
<sequence length="48" mass="5028">MATLFLLPFVLFIPSAQAAVRFARLGRAGGVGLLRVGNLEGLSKKVTA</sequence>
<keyword evidence="2" id="KW-1185">Reference proteome</keyword>
<dbReference type="RefSeq" id="WP_182296774.1">
    <property type="nucleotide sequence ID" value="NZ_CP059851.1"/>
</dbReference>
<evidence type="ECO:0000313" key="2">
    <source>
        <dbReference type="Proteomes" id="UP000515292"/>
    </source>
</evidence>
<accession>A0A7G5IIH0</accession>
<organism evidence="1 2">
    <name type="scientific">Sandaracinobacteroides saxicola</name>
    <dbReference type="NCBI Taxonomy" id="2759707"/>
    <lineage>
        <taxon>Bacteria</taxon>
        <taxon>Pseudomonadati</taxon>
        <taxon>Pseudomonadota</taxon>
        <taxon>Alphaproteobacteria</taxon>
        <taxon>Sphingomonadales</taxon>
        <taxon>Sphingosinicellaceae</taxon>
        <taxon>Sandaracinobacteroides</taxon>
    </lineage>
</organism>
<protein>
    <submittedName>
        <fullName evidence="1">Uncharacterized protein</fullName>
    </submittedName>
</protein>
<dbReference type="Proteomes" id="UP000515292">
    <property type="component" value="Chromosome"/>
</dbReference>
<evidence type="ECO:0000313" key="1">
    <source>
        <dbReference type="EMBL" id="QMW23162.1"/>
    </source>
</evidence>
<dbReference type="AlphaFoldDB" id="A0A7G5IIH0"/>
<proteinExistence type="predicted"/>
<gene>
    <name evidence="1" type="ORF">H3309_01225</name>
</gene>
<dbReference type="EMBL" id="CP059851">
    <property type="protein sequence ID" value="QMW23162.1"/>
    <property type="molecule type" value="Genomic_DNA"/>
</dbReference>